<protein>
    <recommendedName>
        <fullName evidence="4">J domain-containing protein</fullName>
    </recommendedName>
</protein>
<dbReference type="AlphaFoldDB" id="A0A1E5WN91"/>
<evidence type="ECO:0000313" key="3">
    <source>
        <dbReference type="Proteomes" id="UP000095767"/>
    </source>
</evidence>
<feature type="region of interest" description="Disordered" evidence="1">
    <location>
        <begin position="266"/>
        <end position="288"/>
    </location>
</feature>
<dbReference type="EMBL" id="LWDX02000343">
    <property type="protein sequence ID" value="OEL38838.1"/>
    <property type="molecule type" value="Genomic_DNA"/>
</dbReference>
<proteinExistence type="predicted"/>
<feature type="compositionally biased region" description="Basic residues" evidence="1">
    <location>
        <begin position="331"/>
        <end position="341"/>
    </location>
</feature>
<dbReference type="InterPro" id="IPR053052">
    <property type="entry name" value="Imprinting_Balance_Reg"/>
</dbReference>
<gene>
    <name evidence="2" type="ORF">BAE44_0000144</name>
</gene>
<evidence type="ECO:0008006" key="4">
    <source>
        <dbReference type="Google" id="ProtNLM"/>
    </source>
</evidence>
<dbReference type="STRING" id="888268.A0A1E5WN91"/>
<dbReference type="OrthoDB" id="10250354at2759"/>
<reference evidence="2 3" key="1">
    <citation type="submission" date="2016-09" db="EMBL/GenBank/DDBJ databases">
        <title>The draft genome of Dichanthelium oligosanthes: A C3 panicoid grass species.</title>
        <authorList>
            <person name="Studer A.J."/>
            <person name="Schnable J.C."/>
            <person name="Brutnell T.P."/>
        </authorList>
    </citation>
    <scope>NUCLEOTIDE SEQUENCE [LARGE SCALE GENOMIC DNA]</scope>
    <source>
        <strain evidence="3">cv. Kellogg 1175</strain>
        <tissue evidence="2">Leaf</tissue>
    </source>
</reference>
<accession>A0A1E5WN91</accession>
<organism evidence="2 3">
    <name type="scientific">Dichanthelium oligosanthes</name>
    <dbReference type="NCBI Taxonomy" id="888268"/>
    <lineage>
        <taxon>Eukaryota</taxon>
        <taxon>Viridiplantae</taxon>
        <taxon>Streptophyta</taxon>
        <taxon>Embryophyta</taxon>
        <taxon>Tracheophyta</taxon>
        <taxon>Spermatophyta</taxon>
        <taxon>Magnoliopsida</taxon>
        <taxon>Liliopsida</taxon>
        <taxon>Poales</taxon>
        <taxon>Poaceae</taxon>
        <taxon>PACMAD clade</taxon>
        <taxon>Panicoideae</taxon>
        <taxon>Panicodae</taxon>
        <taxon>Paniceae</taxon>
        <taxon>Dichantheliinae</taxon>
        <taxon>Dichanthelium</taxon>
    </lineage>
</organism>
<evidence type="ECO:0000313" key="2">
    <source>
        <dbReference type="EMBL" id="OEL38838.1"/>
    </source>
</evidence>
<feature type="region of interest" description="Disordered" evidence="1">
    <location>
        <begin position="301"/>
        <end position="341"/>
    </location>
</feature>
<feature type="region of interest" description="Disordered" evidence="1">
    <location>
        <begin position="356"/>
        <end position="381"/>
    </location>
</feature>
<sequence length="440" mass="45787">MDFSAGGGGGGRGEPARWLEIAGKLLAARDLVGCKRLAERAVEADPYLPGADELLAVADVLLASQRQLPSGRPDPVAVLQLQSGPNPAAVKRSFSRLSQLVSAPRNPRPAADTALHFVQEAFADLSKNASSDTPPAVASAPAPASGGTSAAAAAAADADAFWTACPYCCHVYQYQRALVGRALRCQSAGCRRAFVATEIPTLPPIVPGTDMYYCAWGFFPMAFPKAADLSTNWRPFCPMFPGNFQSPLQPASAGTANVFQSPLQPASAGTANVDPGNFQAPPQPASARTANVDVQNVGNNGRPINANSTPANVEPANKSGIRGSAAGPSRGRMKKTTARKKVGTVLKKHVSGGVESGIEPSMLGSDSWNGDVGSGSGQTVGGREININEVAKPTDGATMLNFGGDEDIGFDLDVDATDAILGNLQNLPFLREDDNTRRMF</sequence>
<dbReference type="PANTHER" id="PTHR45496:SF1">
    <property type="entry name" value="CHAPERONE DNAJ-DOMAIN SUPERFAMILY PROTEIN"/>
    <property type="match status" value="1"/>
</dbReference>
<name>A0A1E5WN91_9POAL</name>
<evidence type="ECO:0000256" key="1">
    <source>
        <dbReference type="SAM" id="MobiDB-lite"/>
    </source>
</evidence>
<dbReference type="Proteomes" id="UP000095767">
    <property type="component" value="Unassembled WGS sequence"/>
</dbReference>
<dbReference type="PANTHER" id="PTHR45496">
    <property type="entry name" value="CHAPERONE DNAJ-DOMAIN SUPERFAMILY PROTEIN"/>
    <property type="match status" value="1"/>
</dbReference>
<keyword evidence="3" id="KW-1185">Reference proteome</keyword>
<comment type="caution">
    <text evidence="2">The sequence shown here is derived from an EMBL/GenBank/DDBJ whole genome shotgun (WGS) entry which is preliminary data.</text>
</comment>